<evidence type="ECO:0000313" key="2">
    <source>
        <dbReference type="Proteomes" id="UP000729402"/>
    </source>
</evidence>
<reference evidence="1" key="1">
    <citation type="journal article" date="2021" name="bioRxiv">
        <title>Whole Genome Assembly and Annotation of Northern Wild Rice, Zizania palustris L., Supports a Whole Genome Duplication in the Zizania Genus.</title>
        <authorList>
            <person name="Haas M."/>
            <person name="Kono T."/>
            <person name="Macchietto M."/>
            <person name="Millas R."/>
            <person name="McGilp L."/>
            <person name="Shao M."/>
            <person name="Duquette J."/>
            <person name="Hirsch C.N."/>
            <person name="Kimball J."/>
        </authorList>
    </citation>
    <scope>NUCLEOTIDE SEQUENCE</scope>
    <source>
        <tissue evidence="1">Fresh leaf tissue</tissue>
    </source>
</reference>
<evidence type="ECO:0000313" key="1">
    <source>
        <dbReference type="EMBL" id="KAG8058142.1"/>
    </source>
</evidence>
<dbReference type="AlphaFoldDB" id="A0A8J5V421"/>
<proteinExistence type="predicted"/>
<keyword evidence="2" id="KW-1185">Reference proteome</keyword>
<gene>
    <name evidence="1" type="ORF">GUJ93_ZPchr0002g24241</name>
</gene>
<accession>A0A8J5V421</accession>
<sequence>MSCNHPDLSLVEQLLLRIASLCRRDPLKKFRRDCFGALQQVQLQFTVLSSCCSMIFHGCSINWRNNKKDPDCHKQT</sequence>
<dbReference type="EMBL" id="JAAALK010000287">
    <property type="protein sequence ID" value="KAG8058142.1"/>
    <property type="molecule type" value="Genomic_DNA"/>
</dbReference>
<reference evidence="1" key="2">
    <citation type="submission" date="2021-02" db="EMBL/GenBank/DDBJ databases">
        <authorList>
            <person name="Kimball J.A."/>
            <person name="Haas M.W."/>
            <person name="Macchietto M."/>
            <person name="Kono T."/>
            <person name="Duquette J."/>
            <person name="Shao M."/>
        </authorList>
    </citation>
    <scope>NUCLEOTIDE SEQUENCE</scope>
    <source>
        <tissue evidence="1">Fresh leaf tissue</tissue>
    </source>
</reference>
<protein>
    <submittedName>
        <fullName evidence="1">Uncharacterized protein</fullName>
    </submittedName>
</protein>
<dbReference type="Proteomes" id="UP000729402">
    <property type="component" value="Unassembled WGS sequence"/>
</dbReference>
<name>A0A8J5V421_ZIZPA</name>
<comment type="caution">
    <text evidence="1">The sequence shown here is derived from an EMBL/GenBank/DDBJ whole genome shotgun (WGS) entry which is preliminary data.</text>
</comment>
<organism evidence="1 2">
    <name type="scientific">Zizania palustris</name>
    <name type="common">Northern wild rice</name>
    <dbReference type="NCBI Taxonomy" id="103762"/>
    <lineage>
        <taxon>Eukaryota</taxon>
        <taxon>Viridiplantae</taxon>
        <taxon>Streptophyta</taxon>
        <taxon>Embryophyta</taxon>
        <taxon>Tracheophyta</taxon>
        <taxon>Spermatophyta</taxon>
        <taxon>Magnoliopsida</taxon>
        <taxon>Liliopsida</taxon>
        <taxon>Poales</taxon>
        <taxon>Poaceae</taxon>
        <taxon>BOP clade</taxon>
        <taxon>Oryzoideae</taxon>
        <taxon>Oryzeae</taxon>
        <taxon>Zizaniinae</taxon>
        <taxon>Zizania</taxon>
    </lineage>
</organism>
<dbReference type="EMBL" id="JAAALK010000287">
    <property type="protein sequence ID" value="KAG8058143.1"/>
    <property type="molecule type" value="Genomic_DNA"/>
</dbReference>